<name>A0A6A4VVG8_AMPAM</name>
<evidence type="ECO:0000256" key="1">
    <source>
        <dbReference type="ARBA" id="ARBA00022729"/>
    </source>
</evidence>
<sequence>MKTSASLLLLLCAAAAANNYGFKPNNQYEYRFVAKVMTGIPEISSQYSGMGLRATLLVQAPAANVLQFKLRDTEMAELRNKQPVTEVKQLLEQPFIVKLQNGKIVDLIVGGNEPENMVNIKKAIVQRWQMTMDKEIVSEFPTGKFFEDVKQPLYFEAEEQSIGGLCLTGYTVTPILEPQTQLETIKTFGVNVMGDWSWTEQSVP</sequence>
<evidence type="ECO:0000256" key="2">
    <source>
        <dbReference type="ARBA" id="ARBA00022761"/>
    </source>
</evidence>
<accession>A0A6A4VVG8</accession>
<dbReference type="Proteomes" id="UP000440578">
    <property type="component" value="Unassembled WGS sequence"/>
</dbReference>
<dbReference type="InterPro" id="IPR015816">
    <property type="entry name" value="Vitellinogen_b-sht_N"/>
</dbReference>
<dbReference type="PANTHER" id="PTHR23345:SF15">
    <property type="entry name" value="VITELLOGENIN 1-RELATED"/>
    <property type="match status" value="1"/>
</dbReference>
<dbReference type="EMBL" id="VIIS01001620">
    <property type="protein sequence ID" value="KAF0295390.1"/>
    <property type="molecule type" value="Genomic_DNA"/>
</dbReference>
<dbReference type="OrthoDB" id="160294at2759"/>
<dbReference type="GO" id="GO:0005319">
    <property type="term" value="F:lipid transporter activity"/>
    <property type="evidence" value="ECO:0007669"/>
    <property type="project" value="InterPro"/>
</dbReference>
<keyword evidence="2" id="KW-0758">Storage protein</keyword>
<keyword evidence="6" id="KW-1185">Reference proteome</keyword>
<dbReference type="InterPro" id="IPR050733">
    <property type="entry name" value="Vitellogenin/Apolipophorin"/>
</dbReference>
<evidence type="ECO:0000256" key="3">
    <source>
        <dbReference type="SAM" id="SignalP"/>
    </source>
</evidence>
<organism evidence="5 6">
    <name type="scientific">Amphibalanus amphitrite</name>
    <name type="common">Striped barnacle</name>
    <name type="synonym">Balanus amphitrite</name>
    <dbReference type="NCBI Taxonomy" id="1232801"/>
    <lineage>
        <taxon>Eukaryota</taxon>
        <taxon>Metazoa</taxon>
        <taxon>Ecdysozoa</taxon>
        <taxon>Arthropoda</taxon>
        <taxon>Crustacea</taxon>
        <taxon>Multicrustacea</taxon>
        <taxon>Cirripedia</taxon>
        <taxon>Thoracica</taxon>
        <taxon>Thoracicalcarea</taxon>
        <taxon>Balanomorpha</taxon>
        <taxon>Balanoidea</taxon>
        <taxon>Balanidae</taxon>
        <taxon>Amphibalaninae</taxon>
        <taxon>Amphibalanus</taxon>
    </lineage>
</organism>
<comment type="caution">
    <text evidence="5">The sequence shown here is derived from an EMBL/GenBank/DDBJ whole genome shotgun (WGS) entry which is preliminary data.</text>
</comment>
<dbReference type="PANTHER" id="PTHR23345">
    <property type="entry name" value="VITELLOGENIN-RELATED"/>
    <property type="match status" value="1"/>
</dbReference>
<proteinExistence type="predicted"/>
<keyword evidence="1 3" id="KW-0732">Signal</keyword>
<protein>
    <submittedName>
        <fullName evidence="5">Vitellogenin</fullName>
    </submittedName>
</protein>
<evidence type="ECO:0000313" key="5">
    <source>
        <dbReference type="EMBL" id="KAF0295390.1"/>
    </source>
</evidence>
<feature type="signal peptide" evidence="3">
    <location>
        <begin position="1"/>
        <end position="17"/>
    </location>
</feature>
<reference evidence="5 6" key="1">
    <citation type="submission" date="2019-07" db="EMBL/GenBank/DDBJ databases">
        <title>Draft genome assembly of a fouling barnacle, Amphibalanus amphitrite (Darwin, 1854): The first reference genome for Thecostraca.</title>
        <authorList>
            <person name="Kim W."/>
        </authorList>
    </citation>
    <scope>NUCLEOTIDE SEQUENCE [LARGE SCALE GENOMIC DNA]</scope>
    <source>
        <strain evidence="5">SNU_AA5</strain>
        <tissue evidence="5">Soma without cirri and trophi</tissue>
    </source>
</reference>
<dbReference type="InterPro" id="IPR001747">
    <property type="entry name" value="Vitellogenin_N"/>
</dbReference>
<evidence type="ECO:0000313" key="6">
    <source>
        <dbReference type="Proteomes" id="UP000440578"/>
    </source>
</evidence>
<feature type="domain" description="Vitellogenin" evidence="4">
    <location>
        <begin position="22"/>
        <end position="173"/>
    </location>
</feature>
<feature type="chain" id="PRO_5025617172" evidence="3">
    <location>
        <begin position="18"/>
        <end position="204"/>
    </location>
</feature>
<gene>
    <name evidence="5" type="primary">Vg</name>
    <name evidence="5" type="ORF">FJT64_000637</name>
</gene>
<dbReference type="AlphaFoldDB" id="A0A6A4VVG8"/>
<dbReference type="Pfam" id="PF01347">
    <property type="entry name" value="Vitellogenin_N"/>
    <property type="match status" value="1"/>
</dbReference>
<dbReference type="SUPFAM" id="SSF56968">
    <property type="entry name" value="Lipovitellin-phosvitin complex, beta-sheet shell regions"/>
    <property type="match status" value="1"/>
</dbReference>
<dbReference type="InterPro" id="IPR015819">
    <property type="entry name" value="Lipid_transp_b-sht_shell"/>
</dbReference>
<dbReference type="Gene3D" id="2.30.230.10">
    <property type="entry name" value="Lipovitellin, beta-sheet shell regions, chain A"/>
    <property type="match status" value="1"/>
</dbReference>
<evidence type="ECO:0000259" key="4">
    <source>
        <dbReference type="Pfam" id="PF01347"/>
    </source>
</evidence>